<feature type="region of interest" description="Disordered" evidence="10">
    <location>
        <begin position="270"/>
        <end position="292"/>
    </location>
</feature>
<comment type="pathway">
    <text evidence="2">Mycotoxin biosynthesis.</text>
</comment>
<organism evidence="12 13">
    <name type="scientific">Echria macrotheca</name>
    <dbReference type="NCBI Taxonomy" id="438768"/>
    <lineage>
        <taxon>Eukaryota</taxon>
        <taxon>Fungi</taxon>
        <taxon>Dikarya</taxon>
        <taxon>Ascomycota</taxon>
        <taxon>Pezizomycotina</taxon>
        <taxon>Sordariomycetes</taxon>
        <taxon>Sordariomycetidae</taxon>
        <taxon>Sordariales</taxon>
        <taxon>Schizotheciaceae</taxon>
        <taxon>Echria</taxon>
    </lineage>
</organism>
<evidence type="ECO:0000256" key="11">
    <source>
        <dbReference type="SAM" id="Phobius"/>
    </source>
</evidence>
<keyword evidence="13" id="KW-1185">Reference proteome</keyword>
<comment type="subcellular location">
    <subcellularLocation>
        <location evidence="1">Membrane</location>
        <topology evidence="1">Single-pass membrane protein</topology>
    </subcellularLocation>
</comment>
<reference evidence="12" key="1">
    <citation type="submission" date="2023-06" db="EMBL/GenBank/DDBJ databases">
        <title>Genome-scale phylogeny and comparative genomics of the fungal order Sordariales.</title>
        <authorList>
            <consortium name="Lawrence Berkeley National Laboratory"/>
            <person name="Hensen N."/>
            <person name="Bonometti L."/>
            <person name="Westerberg I."/>
            <person name="Brannstrom I.O."/>
            <person name="Guillou S."/>
            <person name="Cros-Aarteil S."/>
            <person name="Calhoun S."/>
            <person name="Haridas S."/>
            <person name="Kuo A."/>
            <person name="Mondo S."/>
            <person name="Pangilinan J."/>
            <person name="Riley R."/>
            <person name="Labutti K."/>
            <person name="Andreopoulos B."/>
            <person name="Lipzen A."/>
            <person name="Chen C."/>
            <person name="Yanf M."/>
            <person name="Daum C."/>
            <person name="Ng V."/>
            <person name="Clum A."/>
            <person name="Steindorff A."/>
            <person name="Ohm R."/>
            <person name="Martin F."/>
            <person name="Silar P."/>
            <person name="Natvig D."/>
            <person name="Lalanne C."/>
            <person name="Gautier V."/>
            <person name="Ament-Velasquez S.L."/>
            <person name="Kruys A."/>
            <person name="Hutchinson M.I."/>
            <person name="Powell A.J."/>
            <person name="Barry K."/>
            <person name="Miller A.N."/>
            <person name="Grigoriev I.V."/>
            <person name="Debuchy R."/>
            <person name="Gladieux P."/>
            <person name="Thoren M.H."/>
            <person name="Johannesson H."/>
        </authorList>
    </citation>
    <scope>NUCLEOTIDE SEQUENCE</scope>
    <source>
        <strain evidence="12">PSN4</strain>
    </source>
</reference>
<dbReference type="EMBL" id="MU839828">
    <property type="protein sequence ID" value="KAK1760000.1"/>
    <property type="molecule type" value="Genomic_DNA"/>
</dbReference>
<evidence type="ECO:0000256" key="3">
    <source>
        <dbReference type="ARBA" id="ARBA00022692"/>
    </source>
</evidence>
<keyword evidence="4 11" id="KW-1133">Transmembrane helix</keyword>
<evidence type="ECO:0000256" key="4">
    <source>
        <dbReference type="ARBA" id="ARBA00022989"/>
    </source>
</evidence>
<evidence type="ECO:0000256" key="2">
    <source>
        <dbReference type="ARBA" id="ARBA00004685"/>
    </source>
</evidence>
<dbReference type="Proteomes" id="UP001239445">
    <property type="component" value="Unassembled WGS sequence"/>
</dbReference>
<keyword evidence="6" id="KW-0843">Virulence</keyword>
<dbReference type="PANTHER" id="PTHR33365:SF11">
    <property type="entry name" value="TAT PATHWAY SIGNAL SEQUENCE"/>
    <property type="match status" value="1"/>
</dbReference>
<keyword evidence="7 11" id="KW-0472">Membrane</keyword>
<evidence type="ECO:0000313" key="13">
    <source>
        <dbReference type="Proteomes" id="UP001239445"/>
    </source>
</evidence>
<evidence type="ECO:0000256" key="1">
    <source>
        <dbReference type="ARBA" id="ARBA00004167"/>
    </source>
</evidence>
<dbReference type="AlphaFoldDB" id="A0AAJ0BL67"/>
<feature type="compositionally biased region" description="Basic and acidic residues" evidence="10">
    <location>
        <begin position="1"/>
        <end position="20"/>
    </location>
</feature>
<evidence type="ECO:0000256" key="8">
    <source>
        <dbReference type="ARBA" id="ARBA00023180"/>
    </source>
</evidence>
<sequence length="292" mass="33600">MEHVYEKARSSSDGSRYHDSSEEDLGFISAQPTDTKRRYGQSVAERLRTVSLRAVGEFFLGGIVVLLLVIIFVNDYRYNKAMRSGRSTIRRYGPSLPEKEVVFGNIAGFGPQIVYVDHEMLWNATHKRELHENWQQLYPRSRGYVKAYEDDEFEHFNPAFEIDNFMTDGDHYEGYILSVFHQLHCLSILMARLGTSYDEFANYTRPQLEHTTHCVEYLRQAILCNADTSLEGETGAWPASAAWGQKHTCKDYDALVRMADERGMWDLSGKRHPDIHKIKPNPDETKGKYGGD</sequence>
<dbReference type="InterPro" id="IPR021765">
    <property type="entry name" value="UstYa-like"/>
</dbReference>
<dbReference type="GO" id="GO:0016020">
    <property type="term" value="C:membrane"/>
    <property type="evidence" value="ECO:0007669"/>
    <property type="project" value="UniProtKB-SubCell"/>
</dbReference>
<evidence type="ECO:0000256" key="5">
    <source>
        <dbReference type="ARBA" id="ARBA00023002"/>
    </source>
</evidence>
<accession>A0AAJ0BL67</accession>
<keyword evidence="8" id="KW-0325">Glycoprotein</keyword>
<comment type="similarity">
    <text evidence="9">Belongs to the ustYa family.</text>
</comment>
<proteinExistence type="inferred from homology"/>
<dbReference type="GO" id="GO:0043386">
    <property type="term" value="P:mycotoxin biosynthetic process"/>
    <property type="evidence" value="ECO:0007669"/>
    <property type="project" value="InterPro"/>
</dbReference>
<evidence type="ECO:0000256" key="9">
    <source>
        <dbReference type="ARBA" id="ARBA00035112"/>
    </source>
</evidence>
<dbReference type="GO" id="GO:0016491">
    <property type="term" value="F:oxidoreductase activity"/>
    <property type="evidence" value="ECO:0007669"/>
    <property type="project" value="UniProtKB-KW"/>
</dbReference>
<evidence type="ECO:0000313" key="12">
    <source>
        <dbReference type="EMBL" id="KAK1760000.1"/>
    </source>
</evidence>
<feature type="region of interest" description="Disordered" evidence="10">
    <location>
        <begin position="1"/>
        <end position="22"/>
    </location>
</feature>
<keyword evidence="5" id="KW-0560">Oxidoreductase</keyword>
<evidence type="ECO:0000256" key="10">
    <source>
        <dbReference type="SAM" id="MobiDB-lite"/>
    </source>
</evidence>
<comment type="caution">
    <text evidence="12">The sequence shown here is derived from an EMBL/GenBank/DDBJ whole genome shotgun (WGS) entry which is preliminary data.</text>
</comment>
<evidence type="ECO:0000256" key="6">
    <source>
        <dbReference type="ARBA" id="ARBA00023026"/>
    </source>
</evidence>
<gene>
    <name evidence="12" type="ORF">QBC47DRAFT_420807</name>
</gene>
<keyword evidence="3 11" id="KW-0812">Transmembrane</keyword>
<dbReference type="PANTHER" id="PTHR33365">
    <property type="entry name" value="YALI0B05434P"/>
    <property type="match status" value="1"/>
</dbReference>
<protein>
    <submittedName>
        <fullName evidence="12">Uncharacterized protein</fullName>
    </submittedName>
</protein>
<dbReference type="Pfam" id="PF11807">
    <property type="entry name" value="UstYa"/>
    <property type="match status" value="1"/>
</dbReference>
<feature type="transmembrane region" description="Helical" evidence="11">
    <location>
        <begin position="58"/>
        <end position="76"/>
    </location>
</feature>
<name>A0AAJ0BL67_9PEZI</name>
<evidence type="ECO:0000256" key="7">
    <source>
        <dbReference type="ARBA" id="ARBA00023136"/>
    </source>
</evidence>